<sequence>KTSIPLRKQVKKLVLKRLSSGSAIGVHTWQLAMVPTKKTPLRKRITPSGGYRAIRTSLRSITLSTWASYDLLLPWYFGSLRLEIFRE</sequence>
<dbReference type="AlphaFoldDB" id="S4NUE5"/>
<reference evidence="1" key="1">
    <citation type="journal article" date="2013" name="BMC Genomics">
        <title>Unscrambling butterfly oogenesis.</title>
        <authorList>
            <person name="Carter J.M."/>
            <person name="Baker S.C."/>
            <person name="Pink R."/>
            <person name="Carter D.R."/>
            <person name="Collins A."/>
            <person name="Tomlin J."/>
            <person name="Gibbs M."/>
            <person name="Breuker C.J."/>
        </authorList>
    </citation>
    <scope>NUCLEOTIDE SEQUENCE</scope>
    <source>
        <tissue evidence="1">Ovary</tissue>
    </source>
</reference>
<protein>
    <submittedName>
        <fullName evidence="1">Eyes absent</fullName>
    </submittedName>
</protein>
<name>S4NUE5_9NEOP</name>
<dbReference type="EMBL" id="GAIX01013347">
    <property type="protein sequence ID" value="JAA79213.1"/>
    <property type="molecule type" value="Transcribed_RNA"/>
</dbReference>
<organism evidence="1">
    <name type="scientific">Pararge aegeria</name>
    <name type="common">speckled wood butterfly</name>
    <dbReference type="NCBI Taxonomy" id="116150"/>
    <lineage>
        <taxon>Eukaryota</taxon>
        <taxon>Metazoa</taxon>
        <taxon>Ecdysozoa</taxon>
        <taxon>Arthropoda</taxon>
        <taxon>Hexapoda</taxon>
        <taxon>Insecta</taxon>
        <taxon>Pterygota</taxon>
        <taxon>Neoptera</taxon>
        <taxon>Endopterygota</taxon>
        <taxon>Lepidoptera</taxon>
        <taxon>Glossata</taxon>
        <taxon>Ditrysia</taxon>
        <taxon>Papilionoidea</taxon>
        <taxon>Nymphalidae</taxon>
        <taxon>Satyrinae</taxon>
        <taxon>Satyrini</taxon>
        <taxon>Parargina</taxon>
        <taxon>Pararge</taxon>
    </lineage>
</organism>
<feature type="non-terminal residue" evidence="1">
    <location>
        <position position="87"/>
    </location>
</feature>
<evidence type="ECO:0000313" key="1">
    <source>
        <dbReference type="EMBL" id="JAA79213.1"/>
    </source>
</evidence>
<feature type="non-terminal residue" evidence="1">
    <location>
        <position position="1"/>
    </location>
</feature>
<reference evidence="1" key="2">
    <citation type="submission" date="2013-05" db="EMBL/GenBank/DDBJ databases">
        <authorList>
            <person name="Carter J.-M."/>
            <person name="Baker S.C."/>
            <person name="Pink R."/>
            <person name="Carter D.R.F."/>
            <person name="Collins A."/>
            <person name="Tomlin J."/>
            <person name="Gibbs M."/>
            <person name="Breuker C.J."/>
        </authorList>
    </citation>
    <scope>NUCLEOTIDE SEQUENCE</scope>
    <source>
        <tissue evidence="1">Ovary</tissue>
    </source>
</reference>
<accession>S4NUE5</accession>
<proteinExistence type="predicted"/>